<evidence type="ECO:0000313" key="3">
    <source>
        <dbReference type="WBParaSite" id="ACRNAN_scaffold2223.g25539.t1"/>
    </source>
</evidence>
<dbReference type="InterPro" id="IPR026776">
    <property type="entry name" value="UPF0729_C18orf32-like"/>
</dbReference>
<keyword evidence="2" id="KW-1185">Reference proteome</keyword>
<reference evidence="3" key="1">
    <citation type="submission" date="2022-11" db="UniProtKB">
        <authorList>
            <consortium name="WormBaseParasite"/>
        </authorList>
    </citation>
    <scope>IDENTIFICATION</scope>
</reference>
<dbReference type="Pfam" id="PF14975">
    <property type="entry name" value="DUF4512"/>
    <property type="match status" value="1"/>
</dbReference>
<organism evidence="2 3">
    <name type="scientific">Acrobeloides nanus</name>
    <dbReference type="NCBI Taxonomy" id="290746"/>
    <lineage>
        <taxon>Eukaryota</taxon>
        <taxon>Metazoa</taxon>
        <taxon>Ecdysozoa</taxon>
        <taxon>Nematoda</taxon>
        <taxon>Chromadorea</taxon>
        <taxon>Rhabditida</taxon>
        <taxon>Tylenchina</taxon>
        <taxon>Cephalobomorpha</taxon>
        <taxon>Cephaloboidea</taxon>
        <taxon>Cephalobidae</taxon>
        <taxon>Acrobeloides</taxon>
    </lineage>
</organism>
<feature type="compositionally biased region" description="Polar residues" evidence="1">
    <location>
        <begin position="61"/>
        <end position="70"/>
    </location>
</feature>
<name>A0A914DAY3_9BILA</name>
<dbReference type="Proteomes" id="UP000887540">
    <property type="component" value="Unplaced"/>
</dbReference>
<accession>A0A914DAY3</accession>
<protein>
    <submittedName>
        <fullName evidence="3">Uncharacterized protein</fullName>
    </submittedName>
</protein>
<dbReference type="WBParaSite" id="ACRNAN_scaffold2223.g25539.t1">
    <property type="protein sequence ID" value="ACRNAN_scaffold2223.g25539.t1"/>
    <property type="gene ID" value="ACRNAN_scaffold2223.g25539"/>
</dbReference>
<dbReference type="AlphaFoldDB" id="A0A914DAY3"/>
<proteinExistence type="predicted"/>
<evidence type="ECO:0000313" key="2">
    <source>
        <dbReference type="Proteomes" id="UP000887540"/>
    </source>
</evidence>
<feature type="region of interest" description="Disordered" evidence="1">
    <location>
        <begin position="59"/>
        <end position="81"/>
    </location>
</feature>
<evidence type="ECO:0000256" key="1">
    <source>
        <dbReference type="SAM" id="MobiDB-lite"/>
    </source>
</evidence>
<sequence>MICCPCFLLPVLLAIYLKFIQPLIWRFVPEAWRARIDAWLYPLCPMNYMNQNPAPIEKSTAEISPSNTMPKSCGCDDKKQQ</sequence>